<dbReference type="Gene3D" id="3.40.50.2300">
    <property type="match status" value="1"/>
</dbReference>
<feature type="modified residue" description="4-aspartylphosphate" evidence="2">
    <location>
        <position position="29"/>
    </location>
</feature>
<dbReference type="PROSITE" id="PS50043">
    <property type="entry name" value="HTH_LUXR_2"/>
    <property type="match status" value="1"/>
</dbReference>
<evidence type="ECO:0000313" key="6">
    <source>
        <dbReference type="Proteomes" id="UP001501822"/>
    </source>
</evidence>
<protein>
    <submittedName>
        <fullName evidence="5">Uncharacterized protein</fullName>
    </submittedName>
</protein>
<accession>A0ABN0W8N9</accession>
<dbReference type="InterPro" id="IPR011006">
    <property type="entry name" value="CheY-like_superfamily"/>
</dbReference>
<dbReference type="PRINTS" id="PR00038">
    <property type="entry name" value="HTHLUXR"/>
</dbReference>
<dbReference type="SUPFAM" id="SSF46894">
    <property type="entry name" value="C-terminal effector domain of the bipartite response regulators"/>
    <property type="match status" value="1"/>
</dbReference>
<dbReference type="Proteomes" id="UP001501822">
    <property type="component" value="Unassembled WGS sequence"/>
</dbReference>
<dbReference type="InterPro" id="IPR000792">
    <property type="entry name" value="Tscrpt_reg_LuxR_C"/>
</dbReference>
<sequence length="185" mass="19387">MTVVASVAEVAELQRLLAGGLEVDVAVLDLYPGGGTPAIDAVAGLAATRVLIMSTSARPPDVLAAVRAGANGYLTKRCDTSVLIAGLRIVAGGGFLLCDELSDVAHALIAASDTSRPRLSPREDQTLRMLARGLTHSQIATQLGVRKSTVDTYVERIRAKLGVGNKAELARAAIEREMSPRMAAW</sequence>
<keyword evidence="2" id="KW-0597">Phosphoprotein</keyword>
<organism evidence="5 6">
    <name type="scientific">Actinoallomurus spadix</name>
    <dbReference type="NCBI Taxonomy" id="79912"/>
    <lineage>
        <taxon>Bacteria</taxon>
        <taxon>Bacillati</taxon>
        <taxon>Actinomycetota</taxon>
        <taxon>Actinomycetes</taxon>
        <taxon>Streptosporangiales</taxon>
        <taxon>Thermomonosporaceae</taxon>
        <taxon>Actinoallomurus</taxon>
    </lineage>
</organism>
<evidence type="ECO:0000259" key="4">
    <source>
        <dbReference type="PROSITE" id="PS50110"/>
    </source>
</evidence>
<keyword evidence="1" id="KW-0238">DNA-binding</keyword>
<gene>
    <name evidence="5" type="ORF">GCM10010151_17460</name>
</gene>
<dbReference type="PANTHER" id="PTHR43214">
    <property type="entry name" value="TWO-COMPONENT RESPONSE REGULATOR"/>
    <property type="match status" value="1"/>
</dbReference>
<evidence type="ECO:0000313" key="5">
    <source>
        <dbReference type="EMBL" id="GAA0328019.1"/>
    </source>
</evidence>
<dbReference type="InterPro" id="IPR016032">
    <property type="entry name" value="Sig_transdc_resp-reg_C-effctor"/>
</dbReference>
<dbReference type="Pfam" id="PF00196">
    <property type="entry name" value="GerE"/>
    <property type="match status" value="1"/>
</dbReference>
<comment type="caution">
    <text evidence="5">The sequence shown here is derived from an EMBL/GenBank/DDBJ whole genome shotgun (WGS) entry which is preliminary data.</text>
</comment>
<dbReference type="InterPro" id="IPR039420">
    <property type="entry name" value="WalR-like"/>
</dbReference>
<dbReference type="SMART" id="SM00421">
    <property type="entry name" value="HTH_LUXR"/>
    <property type="match status" value="1"/>
</dbReference>
<dbReference type="EMBL" id="BAAABM010000010">
    <property type="protein sequence ID" value="GAA0328019.1"/>
    <property type="molecule type" value="Genomic_DNA"/>
</dbReference>
<dbReference type="SUPFAM" id="SSF52172">
    <property type="entry name" value="CheY-like"/>
    <property type="match status" value="1"/>
</dbReference>
<proteinExistence type="predicted"/>
<feature type="domain" description="HTH luxR-type" evidence="3">
    <location>
        <begin position="112"/>
        <end position="177"/>
    </location>
</feature>
<keyword evidence="6" id="KW-1185">Reference proteome</keyword>
<feature type="domain" description="Response regulatory" evidence="4">
    <location>
        <begin position="1"/>
        <end position="91"/>
    </location>
</feature>
<evidence type="ECO:0000256" key="1">
    <source>
        <dbReference type="ARBA" id="ARBA00023125"/>
    </source>
</evidence>
<name>A0ABN0W8N9_9ACTN</name>
<evidence type="ECO:0000256" key="2">
    <source>
        <dbReference type="PROSITE-ProRule" id="PRU00169"/>
    </source>
</evidence>
<dbReference type="InterPro" id="IPR001789">
    <property type="entry name" value="Sig_transdc_resp-reg_receiver"/>
</dbReference>
<reference evidence="5 6" key="1">
    <citation type="journal article" date="2019" name="Int. J. Syst. Evol. Microbiol.">
        <title>The Global Catalogue of Microorganisms (GCM) 10K type strain sequencing project: providing services to taxonomists for standard genome sequencing and annotation.</title>
        <authorList>
            <consortium name="The Broad Institute Genomics Platform"/>
            <consortium name="The Broad Institute Genome Sequencing Center for Infectious Disease"/>
            <person name="Wu L."/>
            <person name="Ma J."/>
        </authorList>
    </citation>
    <scope>NUCLEOTIDE SEQUENCE [LARGE SCALE GENOMIC DNA]</scope>
    <source>
        <strain evidence="5 6">JCM 3146</strain>
    </source>
</reference>
<dbReference type="CDD" id="cd06170">
    <property type="entry name" value="LuxR_C_like"/>
    <property type="match status" value="1"/>
</dbReference>
<evidence type="ECO:0000259" key="3">
    <source>
        <dbReference type="PROSITE" id="PS50043"/>
    </source>
</evidence>
<dbReference type="PROSITE" id="PS50110">
    <property type="entry name" value="RESPONSE_REGULATORY"/>
    <property type="match status" value="1"/>
</dbReference>